<dbReference type="InterPro" id="IPR005813">
    <property type="entry name" value="Ribosomal_bL20"/>
</dbReference>
<dbReference type="Proteomes" id="UP000693970">
    <property type="component" value="Unassembled WGS sequence"/>
</dbReference>
<organism evidence="4 5">
    <name type="scientific">Nitzschia inconspicua</name>
    <dbReference type="NCBI Taxonomy" id="303405"/>
    <lineage>
        <taxon>Eukaryota</taxon>
        <taxon>Sar</taxon>
        <taxon>Stramenopiles</taxon>
        <taxon>Ochrophyta</taxon>
        <taxon>Bacillariophyta</taxon>
        <taxon>Bacillariophyceae</taxon>
        <taxon>Bacillariophycidae</taxon>
        <taxon>Bacillariales</taxon>
        <taxon>Bacillariaceae</taxon>
        <taxon>Nitzschia</taxon>
    </lineage>
</organism>
<reference evidence="4" key="1">
    <citation type="journal article" date="2021" name="Sci. Rep.">
        <title>Diploid genomic architecture of Nitzschia inconspicua, an elite biomass production diatom.</title>
        <authorList>
            <person name="Oliver A."/>
            <person name="Podell S."/>
            <person name="Pinowska A."/>
            <person name="Traller J.C."/>
            <person name="Smith S.R."/>
            <person name="McClure R."/>
            <person name="Beliaev A."/>
            <person name="Bohutskyi P."/>
            <person name="Hill E.A."/>
            <person name="Rabines A."/>
            <person name="Zheng H."/>
            <person name="Allen L.Z."/>
            <person name="Kuo A."/>
            <person name="Grigoriev I.V."/>
            <person name="Allen A.E."/>
            <person name="Hazlebeck D."/>
            <person name="Allen E.E."/>
        </authorList>
    </citation>
    <scope>NUCLEOTIDE SEQUENCE</scope>
    <source>
        <strain evidence="4">Hildebrandi</strain>
    </source>
</reference>
<evidence type="ECO:0000313" key="5">
    <source>
        <dbReference type="Proteomes" id="UP000693970"/>
    </source>
</evidence>
<gene>
    <name evidence="4" type="ORF">IV203_035342</name>
</gene>
<dbReference type="EMBL" id="JAGRRH010000013">
    <property type="protein sequence ID" value="KAG7360243.1"/>
    <property type="molecule type" value="Genomic_DNA"/>
</dbReference>
<keyword evidence="3" id="KW-0687">Ribonucleoprotein</keyword>
<dbReference type="Pfam" id="PF00453">
    <property type="entry name" value="Ribosomal_L20"/>
    <property type="match status" value="1"/>
</dbReference>
<accession>A0A9K3LEV4</accession>
<name>A0A9K3LEV4_9STRA</name>
<dbReference type="GO" id="GO:0019843">
    <property type="term" value="F:rRNA binding"/>
    <property type="evidence" value="ECO:0007669"/>
    <property type="project" value="InterPro"/>
</dbReference>
<dbReference type="AlphaFoldDB" id="A0A9K3LEV4"/>
<protein>
    <submittedName>
        <fullName evidence="4">50S ribosomal protein L20p</fullName>
    </submittedName>
</protein>
<evidence type="ECO:0000256" key="3">
    <source>
        <dbReference type="ARBA" id="ARBA00023274"/>
    </source>
</evidence>
<dbReference type="HAMAP" id="MF_00382">
    <property type="entry name" value="Ribosomal_bL20"/>
    <property type="match status" value="1"/>
</dbReference>
<dbReference type="OrthoDB" id="10251781at2759"/>
<evidence type="ECO:0000256" key="2">
    <source>
        <dbReference type="ARBA" id="ARBA00022980"/>
    </source>
</evidence>
<keyword evidence="5" id="KW-1185">Reference proteome</keyword>
<evidence type="ECO:0000313" key="4">
    <source>
        <dbReference type="EMBL" id="KAG7360243.1"/>
    </source>
</evidence>
<comment type="caution">
    <text evidence="4">The sequence shown here is derived from an EMBL/GenBank/DDBJ whole genome shotgun (WGS) entry which is preliminary data.</text>
</comment>
<proteinExistence type="inferred from homology"/>
<reference evidence="4" key="2">
    <citation type="submission" date="2021-04" db="EMBL/GenBank/DDBJ databases">
        <authorList>
            <person name="Podell S."/>
        </authorList>
    </citation>
    <scope>NUCLEOTIDE SEQUENCE</scope>
    <source>
        <strain evidence="4">Hildebrandi</strain>
    </source>
</reference>
<dbReference type="FunFam" id="1.10.1900.20:FF:000001">
    <property type="entry name" value="50S ribosomal protein L20"/>
    <property type="match status" value="1"/>
</dbReference>
<dbReference type="GO" id="GO:0006412">
    <property type="term" value="P:translation"/>
    <property type="evidence" value="ECO:0007669"/>
    <property type="project" value="InterPro"/>
</dbReference>
<dbReference type="GO" id="GO:0003735">
    <property type="term" value="F:structural constituent of ribosome"/>
    <property type="evidence" value="ECO:0007669"/>
    <property type="project" value="InterPro"/>
</dbReference>
<dbReference type="GO" id="GO:0005840">
    <property type="term" value="C:ribosome"/>
    <property type="evidence" value="ECO:0007669"/>
    <property type="project" value="UniProtKB-KW"/>
</dbReference>
<dbReference type="CDD" id="cd07026">
    <property type="entry name" value="Ribosomal_L20"/>
    <property type="match status" value="1"/>
</dbReference>
<comment type="similarity">
    <text evidence="1">Belongs to the bacterial ribosomal protein bL20 family.</text>
</comment>
<sequence length="187" mass="21305">MSFQVLSRGLLSRFGSIGIHQSSIPHHWKTATAKTVSALSHPHTSMGLFSPYAFNSVVSTSVRTFATKKKKNLLRHTKGFRGRSKNCFRVAIRRLQKSWQYAFRDRRRKRREWSKLWIQRISAGVRQYSHSYSKFMGALNKSPLKLDRKVLAELAYHEPFAFRSVVQVVEHTSKNNKAATAGAVAGA</sequence>
<evidence type="ECO:0000256" key="1">
    <source>
        <dbReference type="ARBA" id="ARBA00007698"/>
    </source>
</evidence>
<dbReference type="PANTHER" id="PTHR10986">
    <property type="entry name" value="39S RIBOSOMAL PROTEIN L20"/>
    <property type="match status" value="1"/>
</dbReference>
<keyword evidence="2 4" id="KW-0689">Ribosomal protein</keyword>
<dbReference type="GO" id="GO:1990904">
    <property type="term" value="C:ribonucleoprotein complex"/>
    <property type="evidence" value="ECO:0007669"/>
    <property type="project" value="UniProtKB-KW"/>
</dbReference>
<dbReference type="NCBIfam" id="TIGR01032">
    <property type="entry name" value="rplT_bact"/>
    <property type="match status" value="1"/>
</dbReference>